<dbReference type="GO" id="GO:0051072">
    <property type="term" value="P:4,6-pyruvylated galactose residue biosynthetic process"/>
    <property type="evidence" value="ECO:0007669"/>
    <property type="project" value="TreeGrafter"/>
</dbReference>
<evidence type="ECO:0000256" key="8">
    <source>
        <dbReference type="ARBA" id="ARBA00023034"/>
    </source>
</evidence>
<evidence type="ECO:0000256" key="3">
    <source>
        <dbReference type="ARBA" id="ARBA00022676"/>
    </source>
</evidence>
<feature type="compositionally biased region" description="Polar residues" evidence="10">
    <location>
        <begin position="105"/>
        <end position="123"/>
    </location>
</feature>
<reference evidence="12 13" key="1">
    <citation type="submission" date="2016-10" db="EMBL/GenBank/DDBJ databases">
        <title>Genome sequence of the basidiomycete white-rot fungus Trametes pubescens.</title>
        <authorList>
            <person name="Makela M.R."/>
            <person name="Granchi Z."/>
            <person name="Peng M."/>
            <person name="De Vries R.P."/>
            <person name="Grigoriev I."/>
            <person name="Riley R."/>
            <person name="Hilden K."/>
        </authorList>
    </citation>
    <scope>NUCLEOTIDE SEQUENCE [LARGE SCALE GENOMIC DNA]</scope>
    <source>
        <strain evidence="12 13">FBCC735</strain>
    </source>
</reference>
<evidence type="ECO:0000256" key="11">
    <source>
        <dbReference type="SAM" id="Phobius"/>
    </source>
</evidence>
<feature type="compositionally biased region" description="Basic residues" evidence="10">
    <location>
        <begin position="773"/>
        <end position="784"/>
    </location>
</feature>
<dbReference type="OrthoDB" id="2139606at2759"/>
<feature type="compositionally biased region" description="Low complexity" evidence="10">
    <location>
        <begin position="33"/>
        <end position="42"/>
    </location>
</feature>
<evidence type="ECO:0000256" key="5">
    <source>
        <dbReference type="ARBA" id="ARBA00022692"/>
    </source>
</evidence>
<protein>
    <recommendedName>
        <fullName evidence="14">Glycosyltransferase family 31 protein</fullName>
    </recommendedName>
</protein>
<keyword evidence="6" id="KW-0735">Signal-anchor</keyword>
<name>A0A1M2VAZ9_TRAPU</name>
<dbReference type="PANTHER" id="PTHR11214">
    <property type="entry name" value="BETA-1,3-N-ACETYLGLUCOSAMINYLTRANSFERASE"/>
    <property type="match status" value="1"/>
</dbReference>
<keyword evidence="5 11" id="KW-0812">Transmembrane</keyword>
<comment type="subcellular location">
    <subcellularLocation>
        <location evidence="1">Golgi apparatus membrane</location>
        <topology evidence="1">Single-pass type II membrane protein</topology>
    </subcellularLocation>
</comment>
<comment type="caution">
    <text evidence="12">The sequence shown here is derived from an EMBL/GenBank/DDBJ whole genome shotgun (WGS) entry which is preliminary data.</text>
</comment>
<sequence>MSDHCDLFQTAPPTHASEATVTAPQDLHPLDDASQSAPSAASQHEHTSDAQFSAQPNPLVEFSPPYADEDDEDDFNVCAPRPSTDRSMLYPVRHGTPQGYAPSAFSVSSSATNTPLASRTASPQPFDYSGASSCDSDSDSEPDAHLLPRALRRREGHARHRRWWSLSFGSADGRRYRRWRDAIWGMRTCRRVARRCVRHPLFPKTPVTILLTLLFLTIFGVSLTFLLIYILNPDKDPLPWRGYCTLPQYSGGPPPLLTSTTSWLQTPIQTNFTVPPFPPPEFDTLAPAGVFVGVFTIDTAVERRMYVRSTWAQHVRSREGAGDGDGGVGTSRTIVRFIMGQPRKEWERQVQLEMDTYNDIVVLPMQENMNQGKSHAYFAWAANNSWVPPVYHDDYAKKPEGFSYTNATNPPPPLASHDPALAHQDQLTNASPREWVRPDFVVKADDDAFVMLAELEGRLRVQLYNDPLPPRPPPSVRKQSTARQLPPLLRDDGQPVTLDVTPSGSSSMFAADPTEANPDPLVFWGYLIKNRFMGGEMYALSFALVDWVANDPVVKTMTHGAEDKQTSKWIRMHPRADQVRWASERCWIYDHPRAGTVYSHGFLFPSEVQRVQDVVRHDLEQLAQQTAREASAPDARAVPPGRDVPAPERWARSTVSTFGTRYVPPYPGLSLEHSVEGLVEGSQMSLVREDGALTPGYAWRYREGRRKRYAGQRLGGTVVVHFIKKNMWFLETAAALLHGEDVTAEERGLEQAHAPDSPRGLEDQDEGAGARTLVRRRRGGGAQH</sequence>
<dbReference type="PANTHER" id="PTHR11214:SF333">
    <property type="entry name" value="GLYCOSYLTRANSFERASE FAMILY 31 PROTEIN"/>
    <property type="match status" value="1"/>
</dbReference>
<feature type="transmembrane region" description="Helical" evidence="11">
    <location>
        <begin position="207"/>
        <end position="231"/>
    </location>
</feature>
<dbReference type="InterPro" id="IPR002659">
    <property type="entry name" value="Glyco_trans_31"/>
</dbReference>
<keyword evidence="3" id="KW-0328">Glycosyltransferase</keyword>
<comment type="similarity">
    <text evidence="2">Belongs to the glycosyltransferase 31 family.</text>
</comment>
<dbReference type="GO" id="GO:0000139">
    <property type="term" value="C:Golgi membrane"/>
    <property type="evidence" value="ECO:0007669"/>
    <property type="project" value="UniProtKB-SubCell"/>
</dbReference>
<evidence type="ECO:0008006" key="14">
    <source>
        <dbReference type="Google" id="ProtNLM"/>
    </source>
</evidence>
<proteinExistence type="inferred from homology"/>
<feature type="region of interest" description="Disordered" evidence="10">
    <location>
        <begin position="1"/>
        <end position="143"/>
    </location>
</feature>
<dbReference type="EMBL" id="MNAD01001519">
    <property type="protein sequence ID" value="OJT04693.1"/>
    <property type="molecule type" value="Genomic_DNA"/>
</dbReference>
<dbReference type="Proteomes" id="UP000184267">
    <property type="component" value="Unassembled WGS sequence"/>
</dbReference>
<evidence type="ECO:0000313" key="13">
    <source>
        <dbReference type="Proteomes" id="UP000184267"/>
    </source>
</evidence>
<evidence type="ECO:0000256" key="1">
    <source>
        <dbReference type="ARBA" id="ARBA00004323"/>
    </source>
</evidence>
<accession>A0A1M2VAZ9</accession>
<evidence type="ECO:0000256" key="10">
    <source>
        <dbReference type="SAM" id="MobiDB-lite"/>
    </source>
</evidence>
<keyword evidence="9 11" id="KW-0472">Membrane</keyword>
<feature type="region of interest" description="Disordered" evidence="10">
    <location>
        <begin position="746"/>
        <end position="784"/>
    </location>
</feature>
<evidence type="ECO:0000256" key="7">
    <source>
        <dbReference type="ARBA" id="ARBA00022989"/>
    </source>
</evidence>
<keyword evidence="8" id="KW-0333">Golgi apparatus</keyword>
<feature type="region of interest" description="Disordered" evidence="10">
    <location>
        <begin position="464"/>
        <end position="496"/>
    </location>
</feature>
<dbReference type="GO" id="GO:0016758">
    <property type="term" value="F:hexosyltransferase activity"/>
    <property type="evidence" value="ECO:0007669"/>
    <property type="project" value="InterPro"/>
</dbReference>
<evidence type="ECO:0000313" key="12">
    <source>
        <dbReference type="EMBL" id="OJT04693.1"/>
    </source>
</evidence>
<evidence type="ECO:0000256" key="6">
    <source>
        <dbReference type="ARBA" id="ARBA00022968"/>
    </source>
</evidence>
<keyword evidence="13" id="KW-1185">Reference proteome</keyword>
<feature type="region of interest" description="Disordered" evidence="10">
    <location>
        <begin position="627"/>
        <end position="646"/>
    </location>
</feature>
<gene>
    <name evidence="12" type="ORF">TRAPUB_4487</name>
</gene>
<keyword evidence="7 11" id="KW-1133">Transmembrane helix</keyword>
<evidence type="ECO:0000256" key="4">
    <source>
        <dbReference type="ARBA" id="ARBA00022679"/>
    </source>
</evidence>
<evidence type="ECO:0000256" key="2">
    <source>
        <dbReference type="ARBA" id="ARBA00008661"/>
    </source>
</evidence>
<dbReference type="AlphaFoldDB" id="A0A1M2VAZ9"/>
<evidence type="ECO:0000256" key="9">
    <source>
        <dbReference type="ARBA" id="ARBA00023136"/>
    </source>
</evidence>
<keyword evidence="4" id="KW-0808">Transferase</keyword>
<organism evidence="12 13">
    <name type="scientific">Trametes pubescens</name>
    <name type="common">White-rot fungus</name>
    <dbReference type="NCBI Taxonomy" id="154538"/>
    <lineage>
        <taxon>Eukaryota</taxon>
        <taxon>Fungi</taxon>
        <taxon>Dikarya</taxon>
        <taxon>Basidiomycota</taxon>
        <taxon>Agaricomycotina</taxon>
        <taxon>Agaricomycetes</taxon>
        <taxon>Polyporales</taxon>
        <taxon>Polyporaceae</taxon>
        <taxon>Trametes</taxon>
    </lineage>
</organism>
<dbReference type="OMA" id="YVRSTWA"/>
<dbReference type="STRING" id="154538.A0A1M2VAZ9"/>